<dbReference type="PANTHER" id="PTHR43155">
    <property type="entry name" value="CYCLIC DI-GMP PHOSPHODIESTERASE PA4108-RELATED"/>
    <property type="match status" value="1"/>
</dbReference>
<organism evidence="2 3">
    <name type="scientific">Vibrio aquimaris</name>
    <dbReference type="NCBI Taxonomy" id="2587862"/>
    <lineage>
        <taxon>Bacteria</taxon>
        <taxon>Pseudomonadati</taxon>
        <taxon>Pseudomonadota</taxon>
        <taxon>Gammaproteobacteria</taxon>
        <taxon>Vibrionales</taxon>
        <taxon>Vibrionaceae</taxon>
        <taxon>Vibrio</taxon>
    </lineage>
</organism>
<dbReference type="PANTHER" id="PTHR43155:SF2">
    <property type="entry name" value="CYCLIC DI-GMP PHOSPHODIESTERASE PA4108"/>
    <property type="match status" value="1"/>
</dbReference>
<protein>
    <submittedName>
        <fullName evidence="2">Cyclic di-GMP phosphodiesterase response regulator RpfG</fullName>
        <ecNumber evidence="2">3.1.4.52</ecNumber>
    </submittedName>
</protein>
<feature type="domain" description="HD-GYP" evidence="1">
    <location>
        <begin position="139"/>
        <end position="335"/>
    </location>
</feature>
<accession>A0A5P9CIR9</accession>
<keyword evidence="2" id="KW-0378">Hydrolase</keyword>
<dbReference type="InterPro" id="IPR021812">
    <property type="entry name" value="DUF3391"/>
</dbReference>
<evidence type="ECO:0000313" key="3">
    <source>
        <dbReference type="Proteomes" id="UP000326936"/>
    </source>
</evidence>
<dbReference type="AlphaFoldDB" id="A0A5P9CIR9"/>
<gene>
    <name evidence="2" type="primary">rpfG1</name>
    <name evidence="2" type="ORF">FIV01_06675</name>
</gene>
<dbReference type="GO" id="GO:0071111">
    <property type="term" value="F:cyclic-guanylate-specific phosphodiesterase activity"/>
    <property type="evidence" value="ECO:0007669"/>
    <property type="project" value="UniProtKB-EC"/>
</dbReference>
<dbReference type="InterPro" id="IPR037522">
    <property type="entry name" value="HD_GYP_dom"/>
</dbReference>
<dbReference type="Gene3D" id="1.10.3210.10">
    <property type="entry name" value="Hypothetical protein af1432"/>
    <property type="match status" value="1"/>
</dbReference>
<dbReference type="Pfam" id="PF11871">
    <property type="entry name" value="DUF3391"/>
    <property type="match status" value="1"/>
</dbReference>
<dbReference type="SMART" id="SM00471">
    <property type="entry name" value="HDc"/>
    <property type="match status" value="1"/>
</dbReference>
<dbReference type="OrthoDB" id="9764808at2"/>
<dbReference type="RefSeq" id="WP_152430294.1">
    <property type="nucleotide sequence ID" value="NZ_CBCSDK010000002.1"/>
</dbReference>
<proteinExistence type="predicted"/>
<dbReference type="EC" id="3.1.4.52" evidence="2"/>
<keyword evidence="3" id="KW-1185">Reference proteome</keyword>
<dbReference type="EMBL" id="CP045350">
    <property type="protein sequence ID" value="QFT26105.1"/>
    <property type="molecule type" value="Genomic_DNA"/>
</dbReference>
<dbReference type="Proteomes" id="UP000326936">
    <property type="component" value="Chromosome"/>
</dbReference>
<evidence type="ECO:0000259" key="1">
    <source>
        <dbReference type="PROSITE" id="PS51832"/>
    </source>
</evidence>
<dbReference type="PROSITE" id="PS51832">
    <property type="entry name" value="HD_GYP"/>
    <property type="match status" value="1"/>
</dbReference>
<dbReference type="KEGG" id="vaq:FIV01_06675"/>
<name>A0A5P9CIR9_9VIBR</name>
<evidence type="ECO:0000313" key="2">
    <source>
        <dbReference type="EMBL" id="QFT26105.1"/>
    </source>
</evidence>
<dbReference type="InterPro" id="IPR003607">
    <property type="entry name" value="HD/PDEase_dom"/>
</dbReference>
<dbReference type="Pfam" id="PF13487">
    <property type="entry name" value="HD_5"/>
    <property type="match status" value="1"/>
</dbReference>
<dbReference type="SUPFAM" id="SSF109604">
    <property type="entry name" value="HD-domain/PDEase-like"/>
    <property type="match status" value="1"/>
</dbReference>
<dbReference type="CDD" id="cd00077">
    <property type="entry name" value="HDc"/>
    <property type="match status" value="1"/>
</dbReference>
<sequence>MKFDPDNSIKIPIKTLTVGMFVTAIEDSERVHLANAGRVSSKKAIQQLESSGIKFAWVDQSLSIEGSVFKPVGDELSDNIPRMVTTAKRKLSSRKVRQSTAAKIIRDAKELANKLLHDTFDDTALIVPDLERWAEDLISEALDDTDALHCVSALRNKDEYLLEHSVNVATLLVTFGKFLELPSDMLKEMAIGGIIHDVGKIKVDDKVLHKKGKLTLEEFEHMKLHQVYAEQIISEVAGISPISRDVCLMHHEKLDGKGYPNGLKGDEIPLHGRMSCIVDIYDALTADRCYKEGMSSADAFKVLLSLTPFHLDKDLVYKFINCVGIYPVGAIVELNDGKVGIVWTSNMSDSLKPEVKCFYSRKYKRFIDVKFIDLKDKRYRIEKAIAPCDLEIDARSFFDV</sequence>
<reference evidence="2 3" key="1">
    <citation type="submission" date="2019-10" db="EMBL/GenBank/DDBJ databases">
        <title>Complete genome sequence of Vibrio sp. strain THAF100, isolated from non-filtered water from the water column of tank 6 of a marine aquarium containing stony-coral fragments. Water maintained at 26 degree C.</title>
        <authorList>
            <person name="Ruckert C."/>
            <person name="Franco A."/>
            <person name="Kalinowski J."/>
            <person name="Glaeser S."/>
        </authorList>
    </citation>
    <scope>NUCLEOTIDE SEQUENCE [LARGE SCALE GENOMIC DNA]</scope>
    <source>
        <strain evidence="2 3">THAF100</strain>
    </source>
</reference>